<dbReference type="RefSeq" id="WP_206254502.1">
    <property type="nucleotide sequence ID" value="NZ_CP071060.1"/>
</dbReference>
<dbReference type="CDD" id="cd00130">
    <property type="entry name" value="PAS"/>
    <property type="match status" value="2"/>
</dbReference>
<dbReference type="InterPro" id="IPR001610">
    <property type="entry name" value="PAC"/>
</dbReference>
<dbReference type="InterPro" id="IPR005467">
    <property type="entry name" value="His_kinase_dom"/>
</dbReference>
<evidence type="ECO:0000256" key="4">
    <source>
        <dbReference type="ARBA" id="ARBA00022679"/>
    </source>
</evidence>
<feature type="domain" description="PAC" evidence="11">
    <location>
        <begin position="211"/>
        <end position="261"/>
    </location>
</feature>
<dbReference type="PANTHER" id="PTHR41523:SF8">
    <property type="entry name" value="ETHYLENE RESPONSE SENSOR PROTEIN"/>
    <property type="match status" value="1"/>
</dbReference>
<dbReference type="Pfam" id="PF13426">
    <property type="entry name" value="PAS_9"/>
    <property type="match status" value="1"/>
</dbReference>
<gene>
    <name evidence="12" type="ORF">JY500_21105</name>
</gene>
<dbReference type="InterPro" id="IPR013656">
    <property type="entry name" value="PAS_4"/>
</dbReference>
<name>A0ABX7M599_9RHOO</name>
<evidence type="ECO:0000313" key="12">
    <source>
        <dbReference type="EMBL" id="QSI76913.1"/>
    </source>
</evidence>
<evidence type="ECO:0000259" key="11">
    <source>
        <dbReference type="PROSITE" id="PS50113"/>
    </source>
</evidence>
<reference evidence="12 13" key="1">
    <citation type="submission" date="2021-02" db="EMBL/GenBank/DDBJ databases">
        <title>Niveibacterium changnyeongensis HC41.</title>
        <authorList>
            <person name="Kang M."/>
        </authorList>
    </citation>
    <scope>NUCLEOTIDE SEQUENCE [LARGE SCALE GENOMIC DNA]</scope>
    <source>
        <strain evidence="12 13">HC41</strain>
    </source>
</reference>
<accession>A0ABX7M599</accession>
<keyword evidence="6" id="KW-0418">Kinase</keyword>
<dbReference type="InterPro" id="IPR003594">
    <property type="entry name" value="HATPase_dom"/>
</dbReference>
<evidence type="ECO:0000256" key="7">
    <source>
        <dbReference type="ARBA" id="ARBA00022840"/>
    </source>
</evidence>
<keyword evidence="13" id="KW-1185">Reference proteome</keyword>
<organism evidence="12 13">
    <name type="scientific">Niveibacterium microcysteis</name>
    <dbReference type="NCBI Taxonomy" id="2811415"/>
    <lineage>
        <taxon>Bacteria</taxon>
        <taxon>Pseudomonadati</taxon>
        <taxon>Pseudomonadota</taxon>
        <taxon>Betaproteobacteria</taxon>
        <taxon>Rhodocyclales</taxon>
        <taxon>Rhodocyclaceae</taxon>
        <taxon>Niveibacterium</taxon>
    </lineage>
</organism>
<feature type="domain" description="PAS" evidence="10">
    <location>
        <begin position="134"/>
        <end position="187"/>
    </location>
</feature>
<dbReference type="InterPro" id="IPR035965">
    <property type="entry name" value="PAS-like_dom_sf"/>
</dbReference>
<feature type="domain" description="Histidine kinase" evidence="9">
    <location>
        <begin position="272"/>
        <end position="466"/>
    </location>
</feature>
<keyword evidence="7" id="KW-0067">ATP-binding</keyword>
<comment type="catalytic activity">
    <reaction evidence="1">
        <text>ATP + protein L-histidine = ADP + protein N-phospho-L-histidine.</text>
        <dbReference type="EC" id="2.7.13.3"/>
    </reaction>
</comment>
<dbReference type="EMBL" id="CP071060">
    <property type="protein sequence ID" value="QSI76913.1"/>
    <property type="molecule type" value="Genomic_DNA"/>
</dbReference>
<dbReference type="Gene3D" id="3.30.450.20">
    <property type="entry name" value="PAS domain"/>
    <property type="match status" value="2"/>
</dbReference>
<dbReference type="SMART" id="SM00086">
    <property type="entry name" value="PAC"/>
    <property type="match status" value="2"/>
</dbReference>
<evidence type="ECO:0000256" key="2">
    <source>
        <dbReference type="ARBA" id="ARBA00012438"/>
    </source>
</evidence>
<feature type="domain" description="PAC" evidence="11">
    <location>
        <begin position="84"/>
        <end position="136"/>
    </location>
</feature>
<dbReference type="NCBIfam" id="TIGR00229">
    <property type="entry name" value="sensory_box"/>
    <property type="match status" value="2"/>
</dbReference>
<keyword evidence="5" id="KW-0547">Nucleotide-binding</keyword>
<dbReference type="InterPro" id="IPR011495">
    <property type="entry name" value="Sig_transdc_His_kin_sub2_dim/P"/>
</dbReference>
<dbReference type="SUPFAM" id="SSF55785">
    <property type="entry name" value="PYP-like sensor domain (PAS domain)"/>
    <property type="match status" value="2"/>
</dbReference>
<evidence type="ECO:0000259" key="10">
    <source>
        <dbReference type="PROSITE" id="PS50112"/>
    </source>
</evidence>
<sequence>MRHPVRVAEALDDAVLLEELCEVVPVGIAVLDADLRYLRVNRAFSATTGADLAEHVGRSVRELLPEAADGIECAMRQVLASGEAVLDEPLFAAPGEPRSWLASYHPRRSEHGDVVGILAVTRDVTAQRDALQESEARFRQAVESAPDGLTMVDAVGLMQLVNSKMEVLFGYTRAELLGQPIDMLMPERSRAHHPTLMRGFFANPSVRDMANRRELYARRKDGSEFPVEIGLNPIPASNGQLVLASIADVTARKAAQAQIERALAEKTALLDEVHHRVKNNLQVVSSLLNLQTRSATPEAQALLAESQRRVRAMALIHQLLYERRDFSEVDLGTYLERLVALLRDSMARGRAGLRLRLECSARVVLDLQRAVPCGLVVNELVTNAIKHAFPDGRSGEVLIALQRDADGAGRIIVADDGVGLPPAVQPGEVVTIGFQLLPLLVDQLQGHFILHRDSGTRFEIVFPADKEAT</sequence>
<evidence type="ECO:0000256" key="8">
    <source>
        <dbReference type="ARBA" id="ARBA00023026"/>
    </source>
</evidence>
<evidence type="ECO:0000256" key="5">
    <source>
        <dbReference type="ARBA" id="ARBA00022741"/>
    </source>
</evidence>
<dbReference type="InterPro" id="IPR000700">
    <property type="entry name" value="PAS-assoc_C"/>
</dbReference>
<evidence type="ECO:0000313" key="13">
    <source>
        <dbReference type="Proteomes" id="UP000663570"/>
    </source>
</evidence>
<feature type="domain" description="PAS" evidence="10">
    <location>
        <begin position="13"/>
        <end position="82"/>
    </location>
</feature>
<keyword evidence="4" id="KW-0808">Transferase</keyword>
<dbReference type="Proteomes" id="UP000663570">
    <property type="component" value="Chromosome"/>
</dbReference>
<keyword evidence="8" id="KW-0843">Virulence</keyword>
<dbReference type="SMART" id="SM00387">
    <property type="entry name" value="HATPase_c"/>
    <property type="match status" value="1"/>
</dbReference>
<evidence type="ECO:0000256" key="1">
    <source>
        <dbReference type="ARBA" id="ARBA00000085"/>
    </source>
</evidence>
<dbReference type="InterPro" id="IPR000014">
    <property type="entry name" value="PAS"/>
</dbReference>
<dbReference type="EC" id="2.7.13.3" evidence="2"/>
<protein>
    <recommendedName>
        <fullName evidence="2">histidine kinase</fullName>
        <ecNumber evidence="2">2.7.13.3</ecNumber>
    </recommendedName>
</protein>
<evidence type="ECO:0000256" key="6">
    <source>
        <dbReference type="ARBA" id="ARBA00022777"/>
    </source>
</evidence>
<dbReference type="PANTHER" id="PTHR41523">
    <property type="entry name" value="TWO-COMPONENT SYSTEM SENSOR PROTEIN"/>
    <property type="match status" value="1"/>
</dbReference>
<dbReference type="Gene3D" id="3.30.565.10">
    <property type="entry name" value="Histidine kinase-like ATPase, C-terminal domain"/>
    <property type="match status" value="1"/>
</dbReference>
<dbReference type="SMART" id="SM00091">
    <property type="entry name" value="PAS"/>
    <property type="match status" value="2"/>
</dbReference>
<dbReference type="Pfam" id="PF08448">
    <property type="entry name" value="PAS_4"/>
    <property type="match status" value="1"/>
</dbReference>
<evidence type="ECO:0000256" key="3">
    <source>
        <dbReference type="ARBA" id="ARBA00022553"/>
    </source>
</evidence>
<evidence type="ECO:0000259" key="9">
    <source>
        <dbReference type="PROSITE" id="PS50109"/>
    </source>
</evidence>
<proteinExistence type="predicted"/>
<dbReference type="PROSITE" id="PS50113">
    <property type="entry name" value="PAC"/>
    <property type="match status" value="2"/>
</dbReference>
<dbReference type="InterPro" id="IPR036890">
    <property type="entry name" value="HATPase_C_sf"/>
</dbReference>
<dbReference type="Pfam" id="PF02518">
    <property type="entry name" value="HATPase_c"/>
    <property type="match status" value="1"/>
</dbReference>
<dbReference type="SUPFAM" id="SSF55874">
    <property type="entry name" value="ATPase domain of HSP90 chaperone/DNA topoisomerase II/histidine kinase"/>
    <property type="match status" value="1"/>
</dbReference>
<dbReference type="PROSITE" id="PS50112">
    <property type="entry name" value="PAS"/>
    <property type="match status" value="2"/>
</dbReference>
<dbReference type="Pfam" id="PF07568">
    <property type="entry name" value="HisKA_2"/>
    <property type="match status" value="1"/>
</dbReference>
<dbReference type="PROSITE" id="PS50109">
    <property type="entry name" value="HIS_KIN"/>
    <property type="match status" value="1"/>
</dbReference>
<keyword evidence="3" id="KW-0597">Phosphoprotein</keyword>